<evidence type="ECO:0000313" key="3">
    <source>
        <dbReference type="EMBL" id="TQV88534.1"/>
    </source>
</evidence>
<proteinExistence type="predicted"/>
<protein>
    <recommendedName>
        <fullName evidence="5">MSHA biogenesis protein MshK</fullName>
    </recommendedName>
</protein>
<feature type="region of interest" description="Disordered" evidence="1">
    <location>
        <begin position="22"/>
        <end position="45"/>
    </location>
</feature>
<dbReference type="OrthoDB" id="6400929at2"/>
<dbReference type="AlphaFoldDB" id="A0A545UGC8"/>
<name>A0A545UGC8_9GAMM</name>
<accession>A0A545UGC8</accession>
<evidence type="ECO:0008006" key="5">
    <source>
        <dbReference type="Google" id="ProtNLM"/>
    </source>
</evidence>
<dbReference type="Proteomes" id="UP000315439">
    <property type="component" value="Unassembled WGS sequence"/>
</dbReference>
<keyword evidence="2" id="KW-0732">Signal</keyword>
<keyword evidence="4" id="KW-1185">Reference proteome</keyword>
<feature type="chain" id="PRO_5021942772" description="MSHA biogenesis protein MshK" evidence="2">
    <location>
        <begin position="23"/>
        <end position="110"/>
    </location>
</feature>
<reference evidence="3 4" key="1">
    <citation type="submission" date="2019-07" db="EMBL/GenBank/DDBJ databases">
        <title>Draft genome for Aliikangiella sp. M105.</title>
        <authorList>
            <person name="Wang G."/>
        </authorList>
    </citation>
    <scope>NUCLEOTIDE SEQUENCE [LARGE SCALE GENOMIC DNA]</scope>
    <source>
        <strain evidence="3 4">M105</strain>
    </source>
</reference>
<evidence type="ECO:0000256" key="2">
    <source>
        <dbReference type="SAM" id="SignalP"/>
    </source>
</evidence>
<dbReference type="EMBL" id="VIKS01000004">
    <property type="protein sequence ID" value="TQV88534.1"/>
    <property type="molecule type" value="Genomic_DNA"/>
</dbReference>
<comment type="caution">
    <text evidence="3">The sequence shown here is derived from an EMBL/GenBank/DDBJ whole genome shotgun (WGS) entry which is preliminary data.</text>
</comment>
<dbReference type="RefSeq" id="WP_142893042.1">
    <property type="nucleotide sequence ID" value="NZ_ML660162.1"/>
</dbReference>
<evidence type="ECO:0000256" key="1">
    <source>
        <dbReference type="SAM" id="MobiDB-lite"/>
    </source>
</evidence>
<evidence type="ECO:0000313" key="4">
    <source>
        <dbReference type="Proteomes" id="UP000315439"/>
    </source>
</evidence>
<feature type="signal peptide" evidence="2">
    <location>
        <begin position="1"/>
        <end position="22"/>
    </location>
</feature>
<organism evidence="3 4">
    <name type="scientific">Aliikangiella coralliicola</name>
    <dbReference type="NCBI Taxonomy" id="2592383"/>
    <lineage>
        <taxon>Bacteria</taxon>
        <taxon>Pseudomonadati</taxon>
        <taxon>Pseudomonadota</taxon>
        <taxon>Gammaproteobacteria</taxon>
        <taxon>Oceanospirillales</taxon>
        <taxon>Pleioneaceae</taxon>
        <taxon>Aliikangiella</taxon>
    </lineage>
</organism>
<sequence>MTIKMALPCFCAIALAVSIASSAEQRDPTKPLIGSVSVSDTKPKTKRPKQVLTAIITRGKKRYAIIEGDTYRVGDTYRGSRIMKIYQGSVLISSANGSRRLTLIPQIKSK</sequence>
<gene>
    <name evidence="3" type="ORF">FLL46_08420</name>
</gene>